<feature type="coiled-coil region" evidence="1">
    <location>
        <begin position="33"/>
        <end position="60"/>
    </location>
</feature>
<dbReference type="RefSeq" id="WP_246117795.1">
    <property type="nucleotide sequence ID" value="NZ_CP036263.1"/>
</dbReference>
<dbReference type="KEGG" id="amob:HG15A2_41210"/>
<organism evidence="3 4">
    <name type="scientific">Adhaeretor mobilis</name>
    <dbReference type="NCBI Taxonomy" id="1930276"/>
    <lineage>
        <taxon>Bacteria</taxon>
        <taxon>Pseudomonadati</taxon>
        <taxon>Planctomycetota</taxon>
        <taxon>Planctomycetia</taxon>
        <taxon>Pirellulales</taxon>
        <taxon>Lacipirellulaceae</taxon>
        <taxon>Adhaeretor</taxon>
    </lineage>
</organism>
<dbReference type="Gene3D" id="2.40.160.10">
    <property type="entry name" value="Porin"/>
    <property type="match status" value="1"/>
</dbReference>
<keyword evidence="4" id="KW-1185">Reference proteome</keyword>
<evidence type="ECO:0000313" key="4">
    <source>
        <dbReference type="Proteomes" id="UP000319852"/>
    </source>
</evidence>
<protein>
    <submittedName>
        <fullName evidence="3">Phosphate-selective porin O and P</fullName>
    </submittedName>
</protein>
<accession>A0A517N0W4</accession>
<gene>
    <name evidence="3" type="ORF">HG15A2_41210</name>
</gene>
<name>A0A517N0W4_9BACT</name>
<feature type="chain" id="PRO_5021954642" evidence="2">
    <location>
        <begin position="30"/>
        <end position="496"/>
    </location>
</feature>
<evidence type="ECO:0000256" key="2">
    <source>
        <dbReference type="SAM" id="SignalP"/>
    </source>
</evidence>
<sequence length="496" mass="55932" precursor="true">MLRVSNRIFSVLASTCLLLGAVCSQDVFANPTTAELKSLLDKQAAEISELRDQVERQASVYESASKDEPFCGVASTIRRLPVVVEDSCEPLCDAGSSPDFRTLRYYTDHDKGFVLRPFDSEKHPLELKVNGWIQFRHHAFSRDADSWTDNAGVTRPIRNRNAFDIERARLIFSGYAQDPRLTYFLQLDGDTDGGHTVDFFDYWWAWECSDRFLIQMGKRKVVASRQWLLGARRTRFIDRPMACDFFRPDRTIGLFGIGKIGNTGHYEIMAGNGYRTANLPNSTTDNRFAFASTNYFDPFGDFGGQIVDFECTSDPLVRFGHSFVYSSQAADAVGVPLDETDFIRLTDGTRLTQTGALTAGVAVSEFDIYFYGVDAAMKWRGWSVNTELFLRWIEDIRGDGALSVNDLFQRGFYVEGGRFIVPQRLDWNVRYSQVSGLFGERTEYAAGLNWYPLESPAVKVSFDVTALDGSPEQNTTSDILVGDSGVLFRTQFQAEF</sequence>
<dbReference type="InterPro" id="IPR023614">
    <property type="entry name" value="Porin_dom_sf"/>
</dbReference>
<evidence type="ECO:0000313" key="3">
    <source>
        <dbReference type="EMBL" id="QDT00779.1"/>
    </source>
</evidence>
<evidence type="ECO:0000256" key="1">
    <source>
        <dbReference type="SAM" id="Coils"/>
    </source>
</evidence>
<proteinExistence type="predicted"/>
<reference evidence="3 4" key="1">
    <citation type="submission" date="2019-02" db="EMBL/GenBank/DDBJ databases">
        <title>Deep-cultivation of Planctomycetes and their phenomic and genomic characterization uncovers novel biology.</title>
        <authorList>
            <person name="Wiegand S."/>
            <person name="Jogler M."/>
            <person name="Boedeker C."/>
            <person name="Pinto D."/>
            <person name="Vollmers J."/>
            <person name="Rivas-Marin E."/>
            <person name="Kohn T."/>
            <person name="Peeters S.H."/>
            <person name="Heuer A."/>
            <person name="Rast P."/>
            <person name="Oberbeckmann S."/>
            <person name="Bunk B."/>
            <person name="Jeske O."/>
            <person name="Meyerdierks A."/>
            <person name="Storesund J.E."/>
            <person name="Kallscheuer N."/>
            <person name="Luecker S."/>
            <person name="Lage O.M."/>
            <person name="Pohl T."/>
            <person name="Merkel B.J."/>
            <person name="Hornburger P."/>
            <person name="Mueller R.-W."/>
            <person name="Bruemmer F."/>
            <person name="Labrenz M."/>
            <person name="Spormann A.M."/>
            <person name="Op den Camp H."/>
            <person name="Overmann J."/>
            <person name="Amann R."/>
            <person name="Jetten M.S.M."/>
            <person name="Mascher T."/>
            <person name="Medema M.H."/>
            <person name="Devos D.P."/>
            <person name="Kaster A.-K."/>
            <person name="Ovreas L."/>
            <person name="Rohde M."/>
            <person name="Galperin M.Y."/>
            <person name="Jogler C."/>
        </authorList>
    </citation>
    <scope>NUCLEOTIDE SEQUENCE [LARGE SCALE GENOMIC DNA]</scope>
    <source>
        <strain evidence="3 4">HG15A2</strain>
    </source>
</reference>
<feature type="signal peptide" evidence="2">
    <location>
        <begin position="1"/>
        <end position="29"/>
    </location>
</feature>
<dbReference type="AlphaFoldDB" id="A0A517N0W4"/>
<keyword evidence="2" id="KW-0732">Signal</keyword>
<dbReference type="EMBL" id="CP036263">
    <property type="protein sequence ID" value="QDT00779.1"/>
    <property type="molecule type" value="Genomic_DNA"/>
</dbReference>
<keyword evidence="1" id="KW-0175">Coiled coil</keyword>
<dbReference type="Proteomes" id="UP000319852">
    <property type="component" value="Chromosome"/>
</dbReference>